<dbReference type="GO" id="GO:0006370">
    <property type="term" value="P:7-methylguanosine mRNA capping"/>
    <property type="evidence" value="ECO:0007669"/>
    <property type="project" value="UniProtKB-UniRule"/>
</dbReference>
<dbReference type="KEGG" id="ccal:108624692"/>
<evidence type="ECO:0000259" key="3">
    <source>
        <dbReference type="PROSITE" id="PS50174"/>
    </source>
</evidence>
<dbReference type="Proteomes" id="UP000694925">
    <property type="component" value="Unplaced"/>
</dbReference>
<keyword evidence="1" id="KW-0539">Nucleus</keyword>
<evidence type="ECO:0000313" key="5">
    <source>
        <dbReference type="Proteomes" id="UP000694925"/>
    </source>
</evidence>
<gene>
    <name evidence="6" type="primary">LOC108624692</name>
</gene>
<evidence type="ECO:0000313" key="6">
    <source>
        <dbReference type="RefSeq" id="XP_017879658.1"/>
    </source>
</evidence>
<dbReference type="Pfam" id="PF01585">
    <property type="entry name" value="G-patch"/>
    <property type="match status" value="1"/>
</dbReference>
<dbReference type="InterPro" id="IPR029063">
    <property type="entry name" value="SAM-dependent_MTases_sf"/>
</dbReference>
<feature type="domain" description="G-patch" evidence="3">
    <location>
        <begin position="111"/>
        <end position="157"/>
    </location>
</feature>
<evidence type="ECO:0000259" key="4">
    <source>
        <dbReference type="PROSITE" id="PS51613"/>
    </source>
</evidence>
<proteinExistence type="predicted"/>
<dbReference type="GO" id="GO:0032259">
    <property type="term" value="P:methylation"/>
    <property type="evidence" value="ECO:0007669"/>
    <property type="project" value="UniProtKB-KW"/>
</dbReference>
<dbReference type="SUPFAM" id="SSF53335">
    <property type="entry name" value="S-adenosyl-L-methionine-dependent methyltransferases"/>
    <property type="match status" value="1"/>
</dbReference>
<dbReference type="Pfam" id="PF01728">
    <property type="entry name" value="FtsJ"/>
    <property type="match status" value="1"/>
</dbReference>
<dbReference type="GO" id="GO:0005737">
    <property type="term" value="C:cytoplasm"/>
    <property type="evidence" value="ECO:0007669"/>
    <property type="project" value="TreeGrafter"/>
</dbReference>
<feature type="region of interest" description="Disordered" evidence="2">
    <location>
        <begin position="1"/>
        <end position="112"/>
    </location>
</feature>
<comment type="function">
    <text evidence="1">S-adenosyl-L-methionine-dependent methyltransferase that mediates RNA cap1 2'-O-ribose methylation to the 5'-cap structure of RNAs. Methylates the ribose of the first nucleotide of a m(7)GpppG-capped mRNA to produce m(7)GpppNmp (cap1).</text>
</comment>
<feature type="compositionally biased region" description="Basic and acidic residues" evidence="2">
    <location>
        <begin position="1"/>
        <end position="14"/>
    </location>
</feature>
<organism evidence="5 6">
    <name type="scientific">Ceratina calcarata</name>
    <dbReference type="NCBI Taxonomy" id="156304"/>
    <lineage>
        <taxon>Eukaryota</taxon>
        <taxon>Metazoa</taxon>
        <taxon>Ecdysozoa</taxon>
        <taxon>Arthropoda</taxon>
        <taxon>Hexapoda</taxon>
        <taxon>Insecta</taxon>
        <taxon>Pterygota</taxon>
        <taxon>Neoptera</taxon>
        <taxon>Endopterygota</taxon>
        <taxon>Hymenoptera</taxon>
        <taxon>Apocrita</taxon>
        <taxon>Aculeata</taxon>
        <taxon>Apoidea</taxon>
        <taxon>Anthophila</taxon>
        <taxon>Apidae</taxon>
        <taxon>Ceratina</taxon>
        <taxon>Zadontomerus</taxon>
    </lineage>
</organism>
<keyword evidence="1" id="KW-0808">Transferase</keyword>
<name>A0AAJ7IXZ9_9HYME</name>
<dbReference type="InterPro" id="IPR050851">
    <property type="entry name" value="mRNA_Cap_2O-Ribose_MeTrfase"/>
</dbReference>
<evidence type="ECO:0000256" key="2">
    <source>
        <dbReference type="SAM" id="MobiDB-lite"/>
    </source>
</evidence>
<comment type="catalytic activity">
    <reaction evidence="1">
        <text>a 5'-end (N(7)-methyl 5'-triphosphoguanosine)-ribonucleoside in mRNA + S-adenosyl-L-methionine = a 5'-end (N(7)-methyl 5'-triphosphoguanosine)-(2'-O-methyl-ribonucleoside) in mRNA + S-adenosyl-L-homocysteine + H(+)</text>
        <dbReference type="Rhea" id="RHEA:67020"/>
        <dbReference type="Rhea" id="RHEA-COMP:17167"/>
        <dbReference type="Rhea" id="RHEA-COMP:17168"/>
        <dbReference type="ChEBI" id="CHEBI:15378"/>
        <dbReference type="ChEBI" id="CHEBI:57856"/>
        <dbReference type="ChEBI" id="CHEBI:59789"/>
        <dbReference type="ChEBI" id="CHEBI:156461"/>
        <dbReference type="ChEBI" id="CHEBI:167609"/>
        <dbReference type="EC" id="2.1.1.57"/>
    </reaction>
</comment>
<dbReference type="GO" id="GO:0004483">
    <property type="term" value="F:methyltransferase cap1 activity"/>
    <property type="evidence" value="ECO:0007669"/>
    <property type="project" value="UniProtKB-UniRule"/>
</dbReference>
<dbReference type="Gene3D" id="3.40.50.12760">
    <property type="match status" value="1"/>
</dbReference>
<feature type="compositionally biased region" description="Basic and acidic residues" evidence="2">
    <location>
        <begin position="59"/>
        <end position="75"/>
    </location>
</feature>
<dbReference type="PROSITE" id="PS51613">
    <property type="entry name" value="SAM_MT_RRMJ"/>
    <property type="match status" value="1"/>
</dbReference>
<accession>A0AAJ7IXZ9</accession>
<feature type="compositionally biased region" description="Basic and acidic residues" evidence="2">
    <location>
        <begin position="88"/>
        <end position="104"/>
    </location>
</feature>
<protein>
    <recommendedName>
        <fullName evidence="1">Cap-specific mRNA (nucleoside-2'-O-)-methyltransferase 1</fullName>
        <ecNumber evidence="1">2.1.1.57</ecNumber>
    </recommendedName>
    <alternativeName>
        <fullName evidence="1">Cap1 2'O-ribose methyltransferase 1</fullName>
    </alternativeName>
</protein>
<dbReference type="GO" id="GO:0005634">
    <property type="term" value="C:nucleus"/>
    <property type="evidence" value="ECO:0007669"/>
    <property type="project" value="UniProtKB-SubCell"/>
</dbReference>
<dbReference type="GeneID" id="108624692"/>
<evidence type="ECO:0000256" key="1">
    <source>
        <dbReference type="RuleBase" id="RU368012"/>
    </source>
</evidence>
<dbReference type="CTD" id="23070"/>
<keyword evidence="1" id="KW-0949">S-adenosyl-L-methionine</keyword>
<comment type="subcellular location">
    <subcellularLocation>
        <location evidence="1">Nucleus</location>
    </subcellularLocation>
</comment>
<dbReference type="PANTHER" id="PTHR16121">
    <property type="entry name" value="CAP-SPECIFIC MRNA (NUCLEOSIDE-2'-O-)-METHYLTRANSFERASE 1-RELATED"/>
    <property type="match status" value="1"/>
</dbReference>
<dbReference type="AlphaFoldDB" id="A0AAJ7IXZ9"/>
<dbReference type="SMART" id="SM00443">
    <property type="entry name" value="G_patch"/>
    <property type="match status" value="1"/>
</dbReference>
<keyword evidence="5" id="KW-1185">Reference proteome</keyword>
<reference evidence="6" key="1">
    <citation type="submission" date="2025-08" db="UniProtKB">
        <authorList>
            <consortium name="RefSeq"/>
        </authorList>
    </citation>
    <scope>IDENTIFICATION</scope>
    <source>
        <tissue evidence="6">Whole body</tissue>
    </source>
</reference>
<dbReference type="InterPro" id="IPR025816">
    <property type="entry name" value="RrmJ-type_MeTrfase"/>
</dbReference>
<dbReference type="GO" id="GO:0003676">
    <property type="term" value="F:nucleic acid binding"/>
    <property type="evidence" value="ECO:0007669"/>
    <property type="project" value="UniProtKB-UniRule"/>
</dbReference>
<keyword evidence="1" id="KW-0507">mRNA processing</keyword>
<dbReference type="EC" id="2.1.1.57" evidence="1"/>
<dbReference type="FunFam" id="3.40.50.12760:FF:000004">
    <property type="entry name" value="FtsJ-like methyltransferase"/>
    <property type="match status" value="1"/>
</dbReference>
<dbReference type="InterPro" id="IPR000467">
    <property type="entry name" value="G_patch_dom"/>
</dbReference>
<keyword evidence="1" id="KW-0506">mRNA capping</keyword>
<dbReference type="PROSITE" id="PS50174">
    <property type="entry name" value="G_PATCH"/>
    <property type="match status" value="1"/>
</dbReference>
<dbReference type="PANTHER" id="PTHR16121:SF0">
    <property type="entry name" value="CAP-SPECIFIC MRNA (NUCLEOSIDE-2'-O-)-METHYLTRANSFERASE 1"/>
    <property type="match status" value="1"/>
</dbReference>
<sequence length="869" mass="100812">MRSSSDENDHESFNKKRKHSDLNDSDCNIEFHSSSSEHDSADEGSSQSKTNGLMMDNELNCKDTMGESTRIRDETIYEPSSQYKKLKTGREDGSNDGKIHEATNKQEPTSDNNKVQRMMRKMGYEEGHGLGKNKQGRLEPVQASKQHGRRGLGHHIPGLEDSSLKWVPEEEEIKVVEDMTWIRNTNKHGLTLDEMQHWLQRGPKKLTIDDEFNFCSEDIVRNVVRAKTVFDNLDGVELRRARTRCNPYETIRGAFFLNRAAVKMANMDRACNFMFTKPAGRESTKHHPAGLQPENNELLYFADVCAGPGGFSEYVLWRKKWRAKGFGFTLKNENDFKLADFYAGPCETFHPYYGPKDDGDVYDPSNQEAFRNLIMTHTRGKGVHFMMSDGGFSVEGQENIQEILSKQLYLCQCLVALMIVREKGHFVTKLFDVFTPFSAGLVYLMYRCFEEVCIFKPNSSRPANSERYLICKYKRPGTEAVVRHLVQVNEILLKGDANDDVVQLVSMDELEREQQFLQYLRESNEVLGRKQVIGLCKIAAFYEDSTLVEVKQAEMRTECLKYWDIPDESRTVPRKMKPKEKLNQLLKSTTFLCSTAKKLTKDNIESTILTPYDWFCMPCGTGPTYDDKNATFYMGLGRRNVYRYVKNNWELVDDITIDLPPDTLLYAEVLYEMKKEFKHMQKVLALHILDAYFLGGENISQKYLRERHELTKQLCEALWKPMGNICTRIRVKELFRMDSHICRKLQVTERRMNSRIALTHDIPQTFLDCDSSENDKLYFIPNSVIFLKSTAGTWNRYLSTKHPMSYVFNSKTGETKCDEQRPTEAEAGFEESFDKRIIWYWPNDESLTVELFAKFIKKKCREINFTLQY</sequence>
<keyword evidence="1" id="KW-0489">Methyltransferase</keyword>
<feature type="domain" description="RrmJ-type SAM-dependent 2'-O-MTase" evidence="4">
    <location>
        <begin position="255"/>
        <end position="475"/>
    </location>
</feature>
<dbReference type="InterPro" id="IPR002877">
    <property type="entry name" value="RNA_MeTrfase_FtsJ_dom"/>
</dbReference>
<dbReference type="RefSeq" id="XP_017879658.1">
    <property type="nucleotide sequence ID" value="XM_018024169.2"/>
</dbReference>
<dbReference type="GO" id="GO:0016556">
    <property type="term" value="P:mRNA modification"/>
    <property type="evidence" value="ECO:0007669"/>
    <property type="project" value="UniProtKB-UniRule"/>
</dbReference>